<dbReference type="PANTHER" id="PTHR43784">
    <property type="entry name" value="GDSL-LIKE LIPASE/ACYLHYDROLASE, PUTATIVE (AFU_ORTHOLOGUE AFUA_2G00820)-RELATED"/>
    <property type="match status" value="1"/>
</dbReference>
<dbReference type="CDD" id="cd01830">
    <property type="entry name" value="XynE_like"/>
    <property type="match status" value="1"/>
</dbReference>
<evidence type="ECO:0000313" key="2">
    <source>
        <dbReference type="EMBL" id="PZQ73212.1"/>
    </source>
</evidence>
<dbReference type="InterPro" id="IPR036514">
    <property type="entry name" value="SGNH_hydro_sf"/>
</dbReference>
<dbReference type="InterPro" id="IPR053140">
    <property type="entry name" value="GDSL_Rv0518-like"/>
</dbReference>
<accession>A0A2W5Q6R4</accession>
<reference evidence="2 3" key="1">
    <citation type="submission" date="2017-08" db="EMBL/GenBank/DDBJ databases">
        <title>Infants hospitalized years apart are colonized by the same room-sourced microbial strains.</title>
        <authorList>
            <person name="Brooks B."/>
            <person name="Olm M.R."/>
            <person name="Firek B.A."/>
            <person name="Baker R."/>
            <person name="Thomas B.C."/>
            <person name="Morowitz M.J."/>
            <person name="Banfield J.F."/>
        </authorList>
    </citation>
    <scope>NUCLEOTIDE SEQUENCE [LARGE SCALE GENOMIC DNA]</scope>
    <source>
        <strain evidence="2">S2_005_003_R2_41</strain>
    </source>
</reference>
<dbReference type="AlphaFoldDB" id="A0A2W5Q6R4"/>
<evidence type="ECO:0000313" key="3">
    <source>
        <dbReference type="Proteomes" id="UP000249135"/>
    </source>
</evidence>
<comment type="caution">
    <text evidence="2">The sequence shown here is derived from an EMBL/GenBank/DDBJ whole genome shotgun (WGS) entry which is preliminary data.</text>
</comment>
<evidence type="ECO:0000259" key="1">
    <source>
        <dbReference type="Pfam" id="PF13472"/>
    </source>
</evidence>
<proteinExistence type="predicted"/>
<dbReference type="PANTHER" id="PTHR43784:SF2">
    <property type="entry name" value="GDSL-LIKE LIPASE_ACYLHYDROLASE, PUTATIVE (AFU_ORTHOLOGUE AFUA_2G00820)-RELATED"/>
    <property type="match status" value="1"/>
</dbReference>
<dbReference type="SUPFAM" id="SSF52266">
    <property type="entry name" value="SGNH hydrolase"/>
    <property type="match status" value="1"/>
</dbReference>
<sequence>MVACPDARPPLAPTRLARILVCALAMLFLPVAAWAQHWVAAWAMAPVDHSALAVQPASLRTLDNETLRQRVVVTAGGSQVRVRLSNLYGTTPLAIGAASVARSTGGDAIARRWIEALSFQGRREVQVAPGAQVWSDPIRLPVVAGQALAVSVYLREPSILATGHPGVPPAAWSLPGDQTMAAKPSNAQALPWNPLVTGVDVLVTAPARVVAAFGDSITDGPGVSDNAVDSYPAQLATRRRAADGAAPVAVVNLGISGNRLLRDGNGPSGVSRFGRDVLEQSGVTHALILIGINDIGYGTVGGVRSPLVPAQQFASADEIVAGLQQIVRQARARGVKVLLGTLLPFKGSTYWSEENEHARQAVNRWIRGRQDVDAVIDFDAALRSPGDALSLAPAFDSGDHLHPSKAGLAAMAAAADVAELSE</sequence>
<organism evidence="2 3">
    <name type="scientific">Variovorax paradoxus</name>
    <dbReference type="NCBI Taxonomy" id="34073"/>
    <lineage>
        <taxon>Bacteria</taxon>
        <taxon>Pseudomonadati</taxon>
        <taxon>Pseudomonadota</taxon>
        <taxon>Betaproteobacteria</taxon>
        <taxon>Burkholderiales</taxon>
        <taxon>Comamonadaceae</taxon>
        <taxon>Variovorax</taxon>
    </lineage>
</organism>
<name>A0A2W5Q6R4_VARPD</name>
<dbReference type="GO" id="GO:0016788">
    <property type="term" value="F:hydrolase activity, acting on ester bonds"/>
    <property type="evidence" value="ECO:0007669"/>
    <property type="project" value="UniProtKB-ARBA"/>
</dbReference>
<dbReference type="InterPro" id="IPR013830">
    <property type="entry name" value="SGNH_hydro"/>
</dbReference>
<gene>
    <name evidence="2" type="ORF">DI563_15570</name>
</gene>
<dbReference type="Gene3D" id="3.40.50.1110">
    <property type="entry name" value="SGNH hydrolase"/>
    <property type="match status" value="1"/>
</dbReference>
<dbReference type="EMBL" id="QFPP01000199">
    <property type="protein sequence ID" value="PZQ73212.1"/>
    <property type="molecule type" value="Genomic_DNA"/>
</dbReference>
<feature type="domain" description="SGNH hydrolase-type esterase" evidence="1">
    <location>
        <begin position="212"/>
        <end position="407"/>
    </location>
</feature>
<dbReference type="Pfam" id="PF13472">
    <property type="entry name" value="Lipase_GDSL_2"/>
    <property type="match status" value="1"/>
</dbReference>
<protein>
    <submittedName>
        <fullName evidence="2">GDSL family lipase</fullName>
    </submittedName>
</protein>
<dbReference type="Proteomes" id="UP000249135">
    <property type="component" value="Unassembled WGS sequence"/>
</dbReference>